<keyword evidence="3" id="KW-1185">Reference proteome</keyword>
<organism evidence="2 4">
    <name type="scientific">Puccinia graminis f. sp. tritici</name>
    <dbReference type="NCBI Taxonomy" id="56615"/>
    <lineage>
        <taxon>Eukaryota</taxon>
        <taxon>Fungi</taxon>
        <taxon>Dikarya</taxon>
        <taxon>Basidiomycota</taxon>
        <taxon>Pucciniomycotina</taxon>
        <taxon>Pucciniomycetes</taxon>
        <taxon>Pucciniales</taxon>
        <taxon>Pucciniaceae</taxon>
        <taxon>Puccinia</taxon>
    </lineage>
</organism>
<evidence type="ECO:0000313" key="4">
    <source>
        <dbReference type="Proteomes" id="UP000325313"/>
    </source>
</evidence>
<reference evidence="3 4" key="1">
    <citation type="submission" date="2019-05" db="EMBL/GenBank/DDBJ databases">
        <title>Emergence of the Ug99 lineage of the wheat stem rust pathogen through somatic hybridization.</title>
        <authorList>
            <person name="Li F."/>
            <person name="Upadhyaya N.M."/>
            <person name="Sperschneider J."/>
            <person name="Matny O."/>
            <person name="Nguyen-Phuc H."/>
            <person name="Mago R."/>
            <person name="Raley C."/>
            <person name="Miller M.E."/>
            <person name="Silverstein K.A.T."/>
            <person name="Henningsen E."/>
            <person name="Hirsch C.D."/>
            <person name="Visser B."/>
            <person name="Pretorius Z.A."/>
            <person name="Steffenson B.J."/>
            <person name="Schwessinger B."/>
            <person name="Dodds P.N."/>
            <person name="Figueroa M."/>
        </authorList>
    </citation>
    <scope>NUCLEOTIDE SEQUENCE [LARGE SCALE GENOMIC DNA]</scope>
    <source>
        <strain evidence="1">21-0</strain>
        <strain evidence="2 4">Ug99</strain>
    </source>
</reference>
<evidence type="ECO:0000313" key="1">
    <source>
        <dbReference type="EMBL" id="KAA1098282.1"/>
    </source>
</evidence>
<proteinExistence type="predicted"/>
<gene>
    <name evidence="1" type="ORF">PGT21_032502</name>
    <name evidence="2" type="ORF">PGTUg99_011022</name>
</gene>
<comment type="caution">
    <text evidence="2">The sequence shown here is derived from an EMBL/GenBank/DDBJ whole genome shotgun (WGS) entry which is preliminary data.</text>
</comment>
<dbReference type="EMBL" id="VDEP01000270">
    <property type="protein sequence ID" value="KAA1116748.1"/>
    <property type="molecule type" value="Genomic_DNA"/>
</dbReference>
<dbReference type="Proteomes" id="UP000324748">
    <property type="component" value="Unassembled WGS sequence"/>
</dbReference>
<protein>
    <submittedName>
        <fullName evidence="2">Uncharacterized protein</fullName>
    </submittedName>
</protein>
<dbReference type="AlphaFoldDB" id="A0A5B0QTX3"/>
<dbReference type="Proteomes" id="UP000325313">
    <property type="component" value="Unassembled WGS sequence"/>
</dbReference>
<sequence>MVFSSETLRDRFLNVYPQHRGSTLILPSRLLQARPGIVFAGLLSYIIHNLPPTMPMASLYLVATAQPSRLNLLPCRSIYPRFNPTICRKETPSLVVCKLGMYSL</sequence>
<dbReference type="EMBL" id="VSWC01000066">
    <property type="protein sequence ID" value="KAA1098282.1"/>
    <property type="molecule type" value="Genomic_DNA"/>
</dbReference>
<evidence type="ECO:0000313" key="3">
    <source>
        <dbReference type="Proteomes" id="UP000324748"/>
    </source>
</evidence>
<accession>A0A5B0QTX3</accession>
<name>A0A5B0QTX3_PUCGR</name>
<evidence type="ECO:0000313" key="2">
    <source>
        <dbReference type="EMBL" id="KAA1116748.1"/>
    </source>
</evidence>